<dbReference type="PRINTS" id="PR00081">
    <property type="entry name" value="GDHRDH"/>
</dbReference>
<dbReference type="Proteomes" id="UP000242877">
    <property type="component" value="Unassembled WGS sequence"/>
</dbReference>
<proteinExistence type="inferred from homology"/>
<protein>
    <submittedName>
        <fullName evidence="4">NAD(P)-binding domain protein</fullName>
    </submittedName>
</protein>
<dbReference type="Gene3D" id="3.40.50.720">
    <property type="entry name" value="NAD(P)-binding Rossmann-like Domain"/>
    <property type="match status" value="1"/>
</dbReference>
<dbReference type="PROSITE" id="PS00061">
    <property type="entry name" value="ADH_SHORT"/>
    <property type="match status" value="1"/>
</dbReference>
<sequence length="310" mass="34137">MAASAIMSAERPRKCSSYEDHVVDCTVPLKLDNLQKKSVVITGGATGLGRAYVKAFAEAGAFVTFGDIKEEAGVELASEVPRAKFVRCDVRNWDDQVHLFECAMVNNENFSCDIVIANAGVSAPDGSSILDDAGMSPIKPDTTHLDVNTTGLLYTAKLALHYFRRSPVIQNQDRSLILISSMGAYLDFPGSSMYSMSKFATRGLMRSLRRGNWLGLNRVNIIAPWFIKTHTYTKAFLEMLEKEGIKFASYEDAVRAVLRCASDTSINGRSIGILPREYCASGYVDLAQDDYALSTNLAKWQDITLRLGMN</sequence>
<dbReference type="EMBL" id="AZGZ01000012">
    <property type="protein sequence ID" value="KZZ91848.1"/>
    <property type="molecule type" value="Genomic_DNA"/>
</dbReference>
<gene>
    <name evidence="4" type="ORF">AAP_03067</name>
</gene>
<evidence type="ECO:0000313" key="5">
    <source>
        <dbReference type="Proteomes" id="UP000242877"/>
    </source>
</evidence>
<evidence type="ECO:0000256" key="2">
    <source>
        <dbReference type="ARBA" id="ARBA00022857"/>
    </source>
</evidence>
<accession>A0A167YWL7</accession>
<comment type="similarity">
    <text evidence="1">Belongs to the short-chain dehydrogenases/reductases (SDR) family.</text>
</comment>
<dbReference type="GO" id="GO:0016491">
    <property type="term" value="F:oxidoreductase activity"/>
    <property type="evidence" value="ECO:0007669"/>
    <property type="project" value="UniProtKB-KW"/>
</dbReference>
<keyword evidence="2" id="KW-0521">NADP</keyword>
<evidence type="ECO:0000256" key="3">
    <source>
        <dbReference type="ARBA" id="ARBA00023002"/>
    </source>
</evidence>
<dbReference type="AlphaFoldDB" id="A0A167YWL7"/>
<comment type="caution">
    <text evidence="4">The sequence shown here is derived from an EMBL/GenBank/DDBJ whole genome shotgun (WGS) entry which is preliminary data.</text>
</comment>
<organism evidence="4 5">
    <name type="scientific">Ascosphaera apis ARSEF 7405</name>
    <dbReference type="NCBI Taxonomy" id="392613"/>
    <lineage>
        <taxon>Eukaryota</taxon>
        <taxon>Fungi</taxon>
        <taxon>Dikarya</taxon>
        <taxon>Ascomycota</taxon>
        <taxon>Pezizomycotina</taxon>
        <taxon>Eurotiomycetes</taxon>
        <taxon>Eurotiomycetidae</taxon>
        <taxon>Onygenales</taxon>
        <taxon>Ascosphaeraceae</taxon>
        <taxon>Ascosphaera</taxon>
    </lineage>
</organism>
<dbReference type="InterPro" id="IPR020904">
    <property type="entry name" value="Sc_DH/Rdtase_CS"/>
</dbReference>
<keyword evidence="3" id="KW-0560">Oxidoreductase</keyword>
<evidence type="ECO:0000313" key="4">
    <source>
        <dbReference type="EMBL" id="KZZ91848.1"/>
    </source>
</evidence>
<dbReference type="Pfam" id="PF00106">
    <property type="entry name" value="adh_short"/>
    <property type="match status" value="1"/>
</dbReference>
<dbReference type="PANTHER" id="PTHR43180">
    <property type="entry name" value="3-OXOACYL-(ACYL-CARRIER-PROTEIN) REDUCTASE (AFU_ORTHOLOGUE AFUA_6G11210)"/>
    <property type="match status" value="1"/>
</dbReference>
<dbReference type="InterPro" id="IPR036291">
    <property type="entry name" value="NAD(P)-bd_dom_sf"/>
</dbReference>
<reference evidence="4 5" key="1">
    <citation type="journal article" date="2016" name="Genome Biol. Evol.">
        <title>Divergent and convergent evolution of fungal pathogenicity.</title>
        <authorList>
            <person name="Shang Y."/>
            <person name="Xiao G."/>
            <person name="Zheng P."/>
            <person name="Cen K."/>
            <person name="Zhan S."/>
            <person name="Wang C."/>
        </authorList>
    </citation>
    <scope>NUCLEOTIDE SEQUENCE [LARGE SCALE GENOMIC DNA]</scope>
    <source>
        <strain evidence="4 5">ARSEF 7405</strain>
    </source>
</reference>
<dbReference type="InterPro" id="IPR002347">
    <property type="entry name" value="SDR_fam"/>
</dbReference>
<dbReference type="OrthoDB" id="5371740at2759"/>
<dbReference type="SUPFAM" id="SSF51735">
    <property type="entry name" value="NAD(P)-binding Rossmann-fold domains"/>
    <property type="match status" value="1"/>
</dbReference>
<dbReference type="VEuPathDB" id="FungiDB:AAP_03067"/>
<keyword evidence="5" id="KW-1185">Reference proteome</keyword>
<name>A0A167YWL7_9EURO</name>
<dbReference type="PANTHER" id="PTHR43180:SF31">
    <property type="entry name" value="CHAIN DEHYDROGENASE_REDUCTASE, PUTATIVE (AFU_ORTHOLOGUE AFUA_2G16570)-RELATED"/>
    <property type="match status" value="1"/>
</dbReference>
<evidence type="ECO:0000256" key="1">
    <source>
        <dbReference type="ARBA" id="ARBA00006484"/>
    </source>
</evidence>